<dbReference type="Proteomes" id="UP000614287">
    <property type="component" value="Unassembled WGS sequence"/>
</dbReference>
<reference evidence="15" key="2">
    <citation type="submission" date="2020-09" db="EMBL/GenBank/DDBJ databases">
        <authorList>
            <person name="Sun Q."/>
            <person name="Kim S."/>
        </authorList>
    </citation>
    <scope>NUCLEOTIDE SEQUENCE</scope>
    <source>
        <strain evidence="15">KCTC 32501</strain>
    </source>
</reference>
<feature type="domain" description="Ribosomal RNA small subunit methyltransferase E PUA-like" evidence="14">
    <location>
        <begin position="20"/>
        <end position="66"/>
    </location>
</feature>
<dbReference type="NCBIfam" id="TIGR00046">
    <property type="entry name" value="RsmE family RNA methyltransferase"/>
    <property type="match status" value="1"/>
</dbReference>
<dbReference type="RefSeq" id="WP_189491454.1">
    <property type="nucleotide sequence ID" value="NZ_BMZG01000003.1"/>
</dbReference>
<keyword evidence="9 12" id="KW-0949">S-adenosyl-L-methionine</keyword>
<comment type="subcellular location">
    <subcellularLocation>
        <location evidence="1 12">Cytoplasm</location>
    </subcellularLocation>
</comment>
<organism evidence="15 16">
    <name type="scientific">Formosimonas limnophila</name>
    <dbReference type="NCBI Taxonomy" id="1384487"/>
    <lineage>
        <taxon>Bacteria</taxon>
        <taxon>Pseudomonadati</taxon>
        <taxon>Pseudomonadota</taxon>
        <taxon>Betaproteobacteria</taxon>
        <taxon>Burkholderiales</taxon>
        <taxon>Burkholderiaceae</taxon>
        <taxon>Formosimonas</taxon>
    </lineage>
</organism>
<dbReference type="SUPFAM" id="SSF88697">
    <property type="entry name" value="PUA domain-like"/>
    <property type="match status" value="1"/>
</dbReference>
<accession>A0A8J3CGH6</accession>
<dbReference type="GO" id="GO:0070475">
    <property type="term" value="P:rRNA base methylation"/>
    <property type="evidence" value="ECO:0007669"/>
    <property type="project" value="TreeGrafter"/>
</dbReference>
<dbReference type="AlphaFoldDB" id="A0A8J3CGH6"/>
<keyword evidence="16" id="KW-1185">Reference proteome</keyword>
<comment type="catalytic activity">
    <reaction evidence="11 12">
        <text>uridine(1498) in 16S rRNA + S-adenosyl-L-methionine = N(3)-methyluridine(1498) in 16S rRNA + S-adenosyl-L-homocysteine + H(+)</text>
        <dbReference type="Rhea" id="RHEA:42920"/>
        <dbReference type="Rhea" id="RHEA-COMP:10283"/>
        <dbReference type="Rhea" id="RHEA-COMP:10284"/>
        <dbReference type="ChEBI" id="CHEBI:15378"/>
        <dbReference type="ChEBI" id="CHEBI:57856"/>
        <dbReference type="ChEBI" id="CHEBI:59789"/>
        <dbReference type="ChEBI" id="CHEBI:65315"/>
        <dbReference type="ChEBI" id="CHEBI:74502"/>
        <dbReference type="EC" id="2.1.1.193"/>
    </reaction>
</comment>
<dbReference type="InterPro" id="IPR046887">
    <property type="entry name" value="RsmE_PUA-like"/>
</dbReference>
<dbReference type="PANTHER" id="PTHR30027">
    <property type="entry name" value="RIBOSOMAL RNA SMALL SUBUNIT METHYLTRANSFERASE E"/>
    <property type="match status" value="1"/>
</dbReference>
<dbReference type="InterPro" id="IPR029028">
    <property type="entry name" value="Alpha/beta_knot_MTases"/>
</dbReference>
<keyword evidence="8 12" id="KW-0808">Transferase</keyword>
<dbReference type="Pfam" id="PF20260">
    <property type="entry name" value="PUA_4"/>
    <property type="match status" value="1"/>
</dbReference>
<evidence type="ECO:0000313" key="15">
    <source>
        <dbReference type="EMBL" id="GHA68188.1"/>
    </source>
</evidence>
<dbReference type="SUPFAM" id="SSF75217">
    <property type="entry name" value="alpha/beta knot"/>
    <property type="match status" value="1"/>
</dbReference>
<comment type="function">
    <text evidence="10 12">Specifically methylates the N3 position of the uracil ring of uridine 1498 (m3U1498) in 16S rRNA. Acts on the fully assembled 30S ribosomal subunit.</text>
</comment>
<reference evidence="15" key="1">
    <citation type="journal article" date="2014" name="Int. J. Syst. Evol. Microbiol.">
        <title>Complete genome sequence of Corynebacterium casei LMG S-19264T (=DSM 44701T), isolated from a smear-ripened cheese.</title>
        <authorList>
            <consortium name="US DOE Joint Genome Institute (JGI-PGF)"/>
            <person name="Walter F."/>
            <person name="Albersmeier A."/>
            <person name="Kalinowski J."/>
            <person name="Ruckert C."/>
        </authorList>
    </citation>
    <scope>NUCLEOTIDE SEQUENCE</scope>
    <source>
        <strain evidence="15">KCTC 32501</strain>
    </source>
</reference>
<dbReference type="InterPro" id="IPR006700">
    <property type="entry name" value="RsmE"/>
</dbReference>
<evidence type="ECO:0000256" key="4">
    <source>
        <dbReference type="ARBA" id="ARBA00013673"/>
    </source>
</evidence>
<dbReference type="EMBL" id="BMZG01000003">
    <property type="protein sequence ID" value="GHA68188.1"/>
    <property type="molecule type" value="Genomic_DNA"/>
</dbReference>
<dbReference type="PANTHER" id="PTHR30027:SF3">
    <property type="entry name" value="16S RRNA (URACIL(1498)-N(3))-METHYLTRANSFERASE"/>
    <property type="match status" value="1"/>
</dbReference>
<gene>
    <name evidence="15" type="ORF">GCM10009007_06070</name>
</gene>
<keyword evidence="6 12" id="KW-0698">rRNA processing</keyword>
<comment type="caution">
    <text evidence="15">The sequence shown here is derived from an EMBL/GenBank/DDBJ whole genome shotgun (WGS) entry which is preliminary data.</text>
</comment>
<evidence type="ECO:0000256" key="10">
    <source>
        <dbReference type="ARBA" id="ARBA00025699"/>
    </source>
</evidence>
<sequence>MSFRFYYAAPLPAMHHPFELPNDIFHHAVNVLRLRESHEIRLFDGVGNQAHAQLTQIEKKSAHAILTAIDAISVEPPLSITLAQCLSVGDKMDWTIEKAVELGVTRITPLFSAKSQIKLTPERATKKVEHWQRIIVAACAQCGRNVLPQLDAPQPLTRFLDTQKSQPSLKLMLHPNGAVPFKTLSTPSENQEITLLIGPEGGFDDKELAHAQVSAFTNTVLGPRVLRTESAGLAAIAALNAVWGDF</sequence>
<keyword evidence="5 12" id="KW-0963">Cytoplasm</keyword>
<evidence type="ECO:0000256" key="8">
    <source>
        <dbReference type="ARBA" id="ARBA00022679"/>
    </source>
</evidence>
<dbReference type="InterPro" id="IPR029026">
    <property type="entry name" value="tRNA_m1G_MTases_N"/>
</dbReference>
<protein>
    <recommendedName>
        <fullName evidence="4 12">Ribosomal RNA small subunit methyltransferase E</fullName>
        <ecNumber evidence="3 12">2.1.1.193</ecNumber>
    </recommendedName>
</protein>
<evidence type="ECO:0000256" key="12">
    <source>
        <dbReference type="PIRNR" id="PIRNR015601"/>
    </source>
</evidence>
<evidence type="ECO:0000313" key="16">
    <source>
        <dbReference type="Proteomes" id="UP000614287"/>
    </source>
</evidence>
<dbReference type="GO" id="GO:0005737">
    <property type="term" value="C:cytoplasm"/>
    <property type="evidence" value="ECO:0007669"/>
    <property type="project" value="UniProtKB-SubCell"/>
</dbReference>
<dbReference type="CDD" id="cd18084">
    <property type="entry name" value="RsmE-like"/>
    <property type="match status" value="1"/>
</dbReference>
<dbReference type="PIRSF" id="PIRSF015601">
    <property type="entry name" value="MTase_slr0722"/>
    <property type="match status" value="1"/>
</dbReference>
<evidence type="ECO:0000256" key="7">
    <source>
        <dbReference type="ARBA" id="ARBA00022603"/>
    </source>
</evidence>
<feature type="domain" description="Ribosomal RNA small subunit methyltransferase E methyltransferase" evidence="13">
    <location>
        <begin position="75"/>
        <end position="239"/>
    </location>
</feature>
<dbReference type="NCBIfam" id="NF008692">
    <property type="entry name" value="PRK11713.1-5"/>
    <property type="match status" value="1"/>
</dbReference>
<evidence type="ECO:0000256" key="11">
    <source>
        <dbReference type="ARBA" id="ARBA00047944"/>
    </source>
</evidence>
<proteinExistence type="inferred from homology"/>
<dbReference type="Gene3D" id="3.40.1280.10">
    <property type="match status" value="1"/>
</dbReference>
<evidence type="ECO:0000259" key="13">
    <source>
        <dbReference type="Pfam" id="PF04452"/>
    </source>
</evidence>
<evidence type="ECO:0000256" key="9">
    <source>
        <dbReference type="ARBA" id="ARBA00022691"/>
    </source>
</evidence>
<evidence type="ECO:0000256" key="6">
    <source>
        <dbReference type="ARBA" id="ARBA00022552"/>
    </source>
</evidence>
<name>A0A8J3CGH6_9BURK</name>
<evidence type="ECO:0000256" key="3">
    <source>
        <dbReference type="ARBA" id="ARBA00012328"/>
    </source>
</evidence>
<evidence type="ECO:0000256" key="5">
    <source>
        <dbReference type="ARBA" id="ARBA00022490"/>
    </source>
</evidence>
<dbReference type="Pfam" id="PF04452">
    <property type="entry name" value="Methyltrans_RNA"/>
    <property type="match status" value="1"/>
</dbReference>
<evidence type="ECO:0000256" key="2">
    <source>
        <dbReference type="ARBA" id="ARBA00005528"/>
    </source>
</evidence>
<evidence type="ECO:0000259" key="14">
    <source>
        <dbReference type="Pfam" id="PF20260"/>
    </source>
</evidence>
<dbReference type="GO" id="GO:0070042">
    <property type="term" value="F:rRNA (uridine-N3-)-methyltransferase activity"/>
    <property type="evidence" value="ECO:0007669"/>
    <property type="project" value="TreeGrafter"/>
</dbReference>
<dbReference type="EC" id="2.1.1.193" evidence="3 12"/>
<dbReference type="InterPro" id="IPR046886">
    <property type="entry name" value="RsmE_MTase_dom"/>
</dbReference>
<dbReference type="InterPro" id="IPR015947">
    <property type="entry name" value="PUA-like_sf"/>
</dbReference>
<comment type="similarity">
    <text evidence="2 12">Belongs to the RNA methyltransferase RsmE family.</text>
</comment>
<evidence type="ECO:0000256" key="1">
    <source>
        <dbReference type="ARBA" id="ARBA00004496"/>
    </source>
</evidence>
<keyword evidence="7 12" id="KW-0489">Methyltransferase</keyword>